<organism evidence="1 2">
    <name type="scientific">Lepeophtheirus salmonis</name>
    <name type="common">Salmon louse</name>
    <name type="synonym">Caligus salmonis</name>
    <dbReference type="NCBI Taxonomy" id="72036"/>
    <lineage>
        <taxon>Eukaryota</taxon>
        <taxon>Metazoa</taxon>
        <taxon>Ecdysozoa</taxon>
        <taxon>Arthropoda</taxon>
        <taxon>Crustacea</taxon>
        <taxon>Multicrustacea</taxon>
        <taxon>Hexanauplia</taxon>
        <taxon>Copepoda</taxon>
        <taxon>Siphonostomatoida</taxon>
        <taxon>Caligidae</taxon>
        <taxon>Lepeophtheirus</taxon>
    </lineage>
</organism>
<evidence type="ECO:0000313" key="2">
    <source>
        <dbReference type="Proteomes" id="UP000675881"/>
    </source>
</evidence>
<reference evidence="1" key="1">
    <citation type="submission" date="2021-02" db="EMBL/GenBank/DDBJ databases">
        <authorList>
            <person name="Bekaert M."/>
        </authorList>
    </citation>
    <scope>NUCLEOTIDE SEQUENCE</scope>
    <source>
        <strain evidence="1">IoA-00</strain>
    </source>
</reference>
<name>A0A7R8CLX8_LEPSM</name>
<accession>A0A7R8CLX8</accession>
<keyword evidence="2" id="KW-1185">Reference proteome</keyword>
<dbReference type="Proteomes" id="UP000675881">
    <property type="component" value="Chromosome 15"/>
</dbReference>
<dbReference type="EMBL" id="HG994594">
    <property type="protein sequence ID" value="CAF2861739.1"/>
    <property type="molecule type" value="Genomic_DNA"/>
</dbReference>
<protein>
    <submittedName>
        <fullName evidence="1">(salmon louse) hypothetical protein</fullName>
    </submittedName>
</protein>
<gene>
    <name evidence="1" type="ORF">LSAA_6125</name>
</gene>
<sequence length="170" mass="19759">MNRIRREIPNGVKSIENSAVIHHNTLKNTSLTVYQCQPSKNVMLLSTQKFRTEWDSEDVSKDRIVQIPTDETNVYCEYCNTTIRTKIFHIEDHAKMIYETNISDFILTVYWSSSPLSDKSRTAFHLPPCCRFKLNPRPLVMDAISVNNSVTNFKHKVHVSTVLLRSRFPK</sequence>
<evidence type="ECO:0000313" key="1">
    <source>
        <dbReference type="EMBL" id="CAF2861739.1"/>
    </source>
</evidence>
<dbReference type="AlphaFoldDB" id="A0A7R8CLX8"/>
<proteinExistence type="predicted"/>